<dbReference type="InterPro" id="IPR051299">
    <property type="entry name" value="AB_hydrolase_lip/est"/>
</dbReference>
<dbReference type="InterPro" id="IPR029058">
    <property type="entry name" value="AB_hydrolase_fold"/>
</dbReference>
<dbReference type="Gene3D" id="3.40.50.1820">
    <property type="entry name" value="alpha/beta hydrolase"/>
    <property type="match status" value="2"/>
</dbReference>
<keyword evidence="4" id="KW-1185">Reference proteome</keyword>
<sequence>MKVTTFVLAVLAAPFAHTAPTELLGRQTKARQLIEPELFPVLQRYTKFAVASLATFVYGHGTCKSPPFKSRLVLTVSNTTTNTQFAVFQNDAAKEFIVSFPGSDSLMDAVTNINFPLIPLTSAPGHYGCQVNEGVLLSWRSVQGQLITALAELRSQHYDYSTIAANNVPIKAAYTMGSLRVGNQQYADFTNNLSGASDTQIDNFIRITHSIDGVPVLPPNSIGFEHTRTEIYELENAALTQTAATT</sequence>
<evidence type="ECO:0000256" key="2">
    <source>
        <dbReference type="SAM" id="SignalP"/>
    </source>
</evidence>
<dbReference type="EMBL" id="ML976064">
    <property type="protein sequence ID" value="KAF1940374.1"/>
    <property type="molecule type" value="Genomic_DNA"/>
</dbReference>
<dbReference type="CDD" id="cd00519">
    <property type="entry name" value="Lipase_3"/>
    <property type="match status" value="1"/>
</dbReference>
<evidence type="ECO:0000313" key="4">
    <source>
        <dbReference type="Proteomes" id="UP000800038"/>
    </source>
</evidence>
<dbReference type="AlphaFoldDB" id="A0A6A5SL70"/>
<evidence type="ECO:0000313" key="3">
    <source>
        <dbReference type="EMBL" id="KAF1940374.1"/>
    </source>
</evidence>
<organism evidence="3 4">
    <name type="scientific">Clathrospora elynae</name>
    <dbReference type="NCBI Taxonomy" id="706981"/>
    <lineage>
        <taxon>Eukaryota</taxon>
        <taxon>Fungi</taxon>
        <taxon>Dikarya</taxon>
        <taxon>Ascomycota</taxon>
        <taxon>Pezizomycotina</taxon>
        <taxon>Dothideomycetes</taxon>
        <taxon>Pleosporomycetidae</taxon>
        <taxon>Pleosporales</taxon>
        <taxon>Diademaceae</taxon>
        <taxon>Clathrospora</taxon>
    </lineage>
</organism>
<reference evidence="3" key="1">
    <citation type="journal article" date="2020" name="Stud. Mycol.">
        <title>101 Dothideomycetes genomes: a test case for predicting lifestyles and emergence of pathogens.</title>
        <authorList>
            <person name="Haridas S."/>
            <person name="Albert R."/>
            <person name="Binder M."/>
            <person name="Bloem J."/>
            <person name="Labutti K."/>
            <person name="Salamov A."/>
            <person name="Andreopoulos B."/>
            <person name="Baker S."/>
            <person name="Barry K."/>
            <person name="Bills G."/>
            <person name="Bluhm B."/>
            <person name="Cannon C."/>
            <person name="Castanera R."/>
            <person name="Culley D."/>
            <person name="Daum C."/>
            <person name="Ezra D."/>
            <person name="Gonzalez J."/>
            <person name="Henrissat B."/>
            <person name="Kuo A."/>
            <person name="Liang C."/>
            <person name="Lipzen A."/>
            <person name="Lutzoni F."/>
            <person name="Magnuson J."/>
            <person name="Mondo S."/>
            <person name="Nolan M."/>
            <person name="Ohm R."/>
            <person name="Pangilinan J."/>
            <person name="Park H.-J."/>
            <person name="Ramirez L."/>
            <person name="Alfaro M."/>
            <person name="Sun H."/>
            <person name="Tritt A."/>
            <person name="Yoshinaga Y."/>
            <person name="Zwiers L.-H."/>
            <person name="Turgeon B."/>
            <person name="Goodwin S."/>
            <person name="Spatafora J."/>
            <person name="Crous P."/>
            <person name="Grigoriev I."/>
        </authorList>
    </citation>
    <scope>NUCLEOTIDE SEQUENCE</scope>
    <source>
        <strain evidence="3">CBS 161.51</strain>
    </source>
</reference>
<keyword evidence="1 3" id="KW-0378">Hydrolase</keyword>
<dbReference type="OrthoDB" id="426718at2759"/>
<dbReference type="PANTHER" id="PTHR46640:SF1">
    <property type="entry name" value="FUNGAL LIPASE-LIKE DOMAIN-CONTAINING PROTEIN-RELATED"/>
    <property type="match status" value="1"/>
</dbReference>
<keyword evidence="2" id="KW-0732">Signal</keyword>
<dbReference type="PANTHER" id="PTHR46640">
    <property type="entry name" value="TRIACYLGLYCEROL LIPASE, PUTATIVE (AFU_ORTHOLOGUE AFUA_6G06510)-RELATED"/>
    <property type="match status" value="1"/>
</dbReference>
<dbReference type="Proteomes" id="UP000800038">
    <property type="component" value="Unassembled WGS sequence"/>
</dbReference>
<evidence type="ECO:0000256" key="1">
    <source>
        <dbReference type="ARBA" id="ARBA00022801"/>
    </source>
</evidence>
<dbReference type="GO" id="GO:0016787">
    <property type="term" value="F:hydrolase activity"/>
    <property type="evidence" value="ECO:0007669"/>
    <property type="project" value="UniProtKB-KW"/>
</dbReference>
<proteinExistence type="predicted"/>
<feature type="signal peptide" evidence="2">
    <location>
        <begin position="1"/>
        <end position="18"/>
    </location>
</feature>
<gene>
    <name evidence="3" type="ORF">EJ02DRAFT_424027</name>
</gene>
<name>A0A6A5SL70_9PLEO</name>
<protein>
    <submittedName>
        <fullName evidence="3">Alpha/beta-hydrolase</fullName>
    </submittedName>
</protein>
<feature type="chain" id="PRO_5025531754" evidence="2">
    <location>
        <begin position="19"/>
        <end position="246"/>
    </location>
</feature>
<accession>A0A6A5SL70</accession>
<dbReference type="SUPFAM" id="SSF53474">
    <property type="entry name" value="alpha/beta-Hydrolases"/>
    <property type="match status" value="1"/>
</dbReference>